<dbReference type="STRING" id="1794912.AXX12_01365"/>
<protein>
    <submittedName>
        <fullName evidence="4">Sugar ABC transporter ATP-binding protein</fullName>
    </submittedName>
</protein>
<dbReference type="RefSeq" id="WP_066237051.1">
    <property type="nucleotide sequence ID" value="NZ_LSGP01000001.1"/>
</dbReference>
<dbReference type="InterPro" id="IPR003593">
    <property type="entry name" value="AAA+_ATPase"/>
</dbReference>
<keyword evidence="2 4" id="KW-0067">ATP-binding</keyword>
<dbReference type="OrthoDB" id="9766104at2"/>
<sequence length="536" mass="58464">MAAENILEMHNIEKEYFGNRVLKGVSLTVKQGEIHALVGENGAGKSTLMNILFGMPVIYSTGGIKGEVVFDGSPTEIKSPRAALELGIGMVHQEFMLLPGFSITENIKLNREVTKHNTVSKLMGSSKLQTLDMAAMGKDAKKALDSLGMNVDEWLPIAGLPVGYMQFVEIAREIDKENIKLLVFDEPTAVLTESEADKLLAVMKKLAAHGIAILFITHRLDEVLAVADSITVLRDGEKVGFMTQQDATIEKIAEMMVGRKIEHMNQATKEAQQEEAVALSVRNMSVNMPGEVVKNISLDIKKGEIIGIGGLAGQGKIGIANGIMGLYPAQGELLKDGVVMKMNTPRDAIENKLAFVSEDRRGVGLLLDNSIETNIVMTAMQIQEKFLKPLLGIHVIKMADSAHIRKHALKLIQDLDIRCTGPTQLTRRLSGGNQQKVCIARALTLEPEILFVSEPTRGIDIGAKKLVLDLLVKLNRDLGMTIVVTSSELGELRSICDRIAIVYEGRLETILSPTAPDLDYGLAMAGKYQQHSREAV</sequence>
<dbReference type="InterPro" id="IPR027417">
    <property type="entry name" value="P-loop_NTPase"/>
</dbReference>
<evidence type="ECO:0000313" key="4">
    <source>
        <dbReference type="EMBL" id="KYZ78221.1"/>
    </source>
</evidence>
<dbReference type="InterPro" id="IPR003439">
    <property type="entry name" value="ABC_transporter-like_ATP-bd"/>
</dbReference>
<dbReference type="GO" id="GO:0016887">
    <property type="term" value="F:ATP hydrolysis activity"/>
    <property type="evidence" value="ECO:0007669"/>
    <property type="project" value="InterPro"/>
</dbReference>
<evidence type="ECO:0000256" key="2">
    <source>
        <dbReference type="ARBA" id="ARBA00022840"/>
    </source>
</evidence>
<keyword evidence="5" id="KW-1185">Reference proteome</keyword>
<dbReference type="CDD" id="cd03216">
    <property type="entry name" value="ABC_Carb_Monos_I"/>
    <property type="match status" value="1"/>
</dbReference>
<dbReference type="InterPro" id="IPR017871">
    <property type="entry name" value="ABC_transporter-like_CS"/>
</dbReference>
<comment type="caution">
    <text evidence="4">The sequence shown here is derived from an EMBL/GenBank/DDBJ whole genome shotgun (WGS) entry which is preliminary data.</text>
</comment>
<proteinExistence type="predicted"/>
<organism evidence="4 5">
    <name type="scientific">Anaerosporomusa subterranea</name>
    <dbReference type="NCBI Taxonomy" id="1794912"/>
    <lineage>
        <taxon>Bacteria</taxon>
        <taxon>Bacillati</taxon>
        <taxon>Bacillota</taxon>
        <taxon>Negativicutes</taxon>
        <taxon>Acetonemataceae</taxon>
        <taxon>Anaerosporomusa</taxon>
    </lineage>
</organism>
<gene>
    <name evidence="4" type="ORF">AXX12_01365</name>
</gene>
<feature type="domain" description="ABC transporter" evidence="3">
    <location>
        <begin position="272"/>
        <end position="529"/>
    </location>
</feature>
<reference evidence="4 5" key="1">
    <citation type="submission" date="2016-02" db="EMBL/GenBank/DDBJ databases">
        <title>Anaerosporomusa subterraneum gen. nov., sp. nov., a spore-forming obligate anaerobe isolated from saprolite.</title>
        <authorList>
            <person name="Choi J.K."/>
            <person name="Shah M."/>
            <person name="Yee N."/>
        </authorList>
    </citation>
    <scope>NUCLEOTIDE SEQUENCE [LARGE SCALE GENOMIC DNA]</scope>
    <source>
        <strain evidence="4 5">RU4</strain>
    </source>
</reference>
<dbReference type="PROSITE" id="PS50893">
    <property type="entry name" value="ABC_TRANSPORTER_2"/>
    <property type="match status" value="2"/>
</dbReference>
<feature type="domain" description="ABC transporter" evidence="3">
    <location>
        <begin position="7"/>
        <end position="260"/>
    </location>
</feature>
<dbReference type="PANTHER" id="PTHR43790:SF4">
    <property type="entry name" value="GUANOSINE IMPORT ATP-BINDING PROTEIN NUPO"/>
    <property type="match status" value="1"/>
</dbReference>
<dbReference type="SUPFAM" id="SSF52540">
    <property type="entry name" value="P-loop containing nucleoside triphosphate hydrolases"/>
    <property type="match status" value="2"/>
</dbReference>
<evidence type="ECO:0000256" key="1">
    <source>
        <dbReference type="ARBA" id="ARBA00022741"/>
    </source>
</evidence>
<dbReference type="EMBL" id="LSGP01000001">
    <property type="protein sequence ID" value="KYZ78221.1"/>
    <property type="molecule type" value="Genomic_DNA"/>
</dbReference>
<dbReference type="AlphaFoldDB" id="A0A154BW93"/>
<evidence type="ECO:0000259" key="3">
    <source>
        <dbReference type="PROSITE" id="PS50893"/>
    </source>
</evidence>
<evidence type="ECO:0000313" key="5">
    <source>
        <dbReference type="Proteomes" id="UP000076268"/>
    </source>
</evidence>
<dbReference type="SMART" id="SM00382">
    <property type="entry name" value="AAA"/>
    <property type="match status" value="2"/>
</dbReference>
<dbReference type="Pfam" id="PF00005">
    <property type="entry name" value="ABC_tran"/>
    <property type="match status" value="2"/>
</dbReference>
<dbReference type="GO" id="GO:0005524">
    <property type="term" value="F:ATP binding"/>
    <property type="evidence" value="ECO:0007669"/>
    <property type="project" value="UniProtKB-KW"/>
</dbReference>
<dbReference type="Gene3D" id="3.40.50.300">
    <property type="entry name" value="P-loop containing nucleotide triphosphate hydrolases"/>
    <property type="match status" value="2"/>
</dbReference>
<dbReference type="CDD" id="cd03215">
    <property type="entry name" value="ABC_Carb_Monos_II"/>
    <property type="match status" value="1"/>
</dbReference>
<dbReference type="PROSITE" id="PS00211">
    <property type="entry name" value="ABC_TRANSPORTER_1"/>
    <property type="match status" value="1"/>
</dbReference>
<dbReference type="Proteomes" id="UP000076268">
    <property type="component" value="Unassembled WGS sequence"/>
</dbReference>
<keyword evidence="1" id="KW-0547">Nucleotide-binding</keyword>
<dbReference type="InterPro" id="IPR050107">
    <property type="entry name" value="ABC_carbohydrate_import_ATPase"/>
</dbReference>
<accession>A0A154BW93</accession>
<dbReference type="PANTHER" id="PTHR43790">
    <property type="entry name" value="CARBOHYDRATE TRANSPORT ATP-BINDING PROTEIN MG119-RELATED"/>
    <property type="match status" value="1"/>
</dbReference>
<name>A0A154BW93_ANASB</name>